<evidence type="ECO:0000313" key="1">
    <source>
        <dbReference type="EMBL" id="EDR10474.1"/>
    </source>
</evidence>
<proteinExistence type="predicted"/>
<accession>B0D591</accession>
<gene>
    <name evidence="1" type="ORF">LACBIDRAFT_316908</name>
</gene>
<dbReference type="EMBL" id="DS547097">
    <property type="protein sequence ID" value="EDR10474.1"/>
    <property type="molecule type" value="Genomic_DNA"/>
</dbReference>
<dbReference type="KEGG" id="lbc:LACBIDRAFT_316908"/>
<dbReference type="HOGENOM" id="CLU_2794363_0_0_1"/>
<dbReference type="GeneID" id="6074362"/>
<evidence type="ECO:0000313" key="2">
    <source>
        <dbReference type="Proteomes" id="UP000001194"/>
    </source>
</evidence>
<reference evidence="1 2" key="1">
    <citation type="journal article" date="2008" name="Nature">
        <title>The genome of Laccaria bicolor provides insights into mycorrhizal symbiosis.</title>
        <authorList>
            <person name="Martin F."/>
            <person name="Aerts A."/>
            <person name="Ahren D."/>
            <person name="Brun A."/>
            <person name="Danchin E.G.J."/>
            <person name="Duchaussoy F."/>
            <person name="Gibon J."/>
            <person name="Kohler A."/>
            <person name="Lindquist E."/>
            <person name="Pereda V."/>
            <person name="Salamov A."/>
            <person name="Shapiro H.J."/>
            <person name="Wuyts J."/>
            <person name="Blaudez D."/>
            <person name="Buee M."/>
            <person name="Brokstein P."/>
            <person name="Canbaeck B."/>
            <person name="Cohen D."/>
            <person name="Courty P.E."/>
            <person name="Coutinho P.M."/>
            <person name="Delaruelle C."/>
            <person name="Detter J.C."/>
            <person name="Deveau A."/>
            <person name="DiFazio S."/>
            <person name="Duplessis S."/>
            <person name="Fraissinet-Tachet L."/>
            <person name="Lucic E."/>
            <person name="Frey-Klett P."/>
            <person name="Fourrey C."/>
            <person name="Feussner I."/>
            <person name="Gay G."/>
            <person name="Grimwood J."/>
            <person name="Hoegger P.J."/>
            <person name="Jain P."/>
            <person name="Kilaru S."/>
            <person name="Labbe J."/>
            <person name="Lin Y.C."/>
            <person name="Legue V."/>
            <person name="Le Tacon F."/>
            <person name="Marmeisse R."/>
            <person name="Melayah D."/>
            <person name="Montanini B."/>
            <person name="Muratet M."/>
            <person name="Nehls U."/>
            <person name="Niculita-Hirzel H."/>
            <person name="Oudot-Le Secq M.P."/>
            <person name="Peter M."/>
            <person name="Quesneville H."/>
            <person name="Rajashekar B."/>
            <person name="Reich M."/>
            <person name="Rouhier N."/>
            <person name="Schmutz J."/>
            <person name="Yin T."/>
            <person name="Chalot M."/>
            <person name="Henrissat B."/>
            <person name="Kuees U."/>
            <person name="Lucas S."/>
            <person name="Van de Peer Y."/>
            <person name="Podila G.K."/>
            <person name="Polle A."/>
            <person name="Pukkila P.J."/>
            <person name="Richardson P.M."/>
            <person name="Rouze P."/>
            <person name="Sanders I.R."/>
            <person name="Stajich J.E."/>
            <person name="Tunlid A."/>
            <person name="Tuskan G."/>
            <person name="Grigoriev I.V."/>
        </authorList>
    </citation>
    <scope>NUCLEOTIDE SEQUENCE [LARGE SCALE GENOMIC DNA]</scope>
    <source>
        <strain evidence="2">S238N-H82 / ATCC MYA-4686</strain>
    </source>
</reference>
<dbReference type="InParanoid" id="B0D591"/>
<name>B0D591_LACBS</name>
<organism evidence="2">
    <name type="scientific">Laccaria bicolor (strain S238N-H82 / ATCC MYA-4686)</name>
    <name type="common">Bicoloured deceiver</name>
    <name type="synonym">Laccaria laccata var. bicolor</name>
    <dbReference type="NCBI Taxonomy" id="486041"/>
    <lineage>
        <taxon>Eukaryota</taxon>
        <taxon>Fungi</taxon>
        <taxon>Dikarya</taxon>
        <taxon>Basidiomycota</taxon>
        <taxon>Agaricomycotina</taxon>
        <taxon>Agaricomycetes</taxon>
        <taxon>Agaricomycetidae</taxon>
        <taxon>Agaricales</taxon>
        <taxon>Agaricineae</taxon>
        <taxon>Hydnangiaceae</taxon>
        <taxon>Laccaria</taxon>
    </lineage>
</organism>
<dbReference type="Proteomes" id="UP000001194">
    <property type="component" value="Unassembled WGS sequence"/>
</dbReference>
<dbReference type="RefSeq" id="XP_001878924.1">
    <property type="nucleotide sequence ID" value="XM_001878889.1"/>
</dbReference>
<keyword evidence="2" id="KW-1185">Reference proteome</keyword>
<dbReference type="AlphaFoldDB" id="B0D591"/>
<sequence>MNVPNSQSYAEHDGSVLGLASNQVSRFLAQFRSPPLAGAANDKCTRCETVLLSSPISAYVVTHASLLM</sequence>
<protein>
    <submittedName>
        <fullName evidence="1">Predicted protein</fullName>
    </submittedName>
</protein>